<dbReference type="EMBL" id="JAGYPE020000028">
    <property type="protein sequence ID" value="MCH6266977.1"/>
    <property type="molecule type" value="Genomic_DNA"/>
</dbReference>
<dbReference type="PANTHER" id="PTHR43166:SF9">
    <property type="entry name" value="GLUTAMATE_ASPARTATE IMPORT ATP-BINDING PROTEIN GLTL"/>
    <property type="match status" value="1"/>
</dbReference>
<evidence type="ECO:0000256" key="4">
    <source>
        <dbReference type="ARBA" id="ARBA00022475"/>
    </source>
</evidence>
<dbReference type="Gene3D" id="3.40.50.300">
    <property type="entry name" value="P-loop containing nucleotide triphosphate hydrolases"/>
    <property type="match status" value="1"/>
</dbReference>
<dbReference type="InterPro" id="IPR027417">
    <property type="entry name" value="P-loop_NTPase"/>
</dbReference>
<dbReference type="SMART" id="SM00382">
    <property type="entry name" value="AAA"/>
    <property type="match status" value="1"/>
</dbReference>
<dbReference type="FunFam" id="3.40.50.300:FF:000020">
    <property type="entry name" value="Amino acid ABC transporter ATP-binding component"/>
    <property type="match status" value="1"/>
</dbReference>
<keyword evidence="3" id="KW-0813">Transport</keyword>
<dbReference type="InterPro" id="IPR030679">
    <property type="entry name" value="ABC_ATPase_HisP-typ"/>
</dbReference>
<keyword evidence="7" id="KW-0029">Amino-acid transport</keyword>
<keyword evidence="8" id="KW-0472">Membrane</keyword>
<feature type="domain" description="ABC transporter" evidence="9">
    <location>
        <begin position="6"/>
        <end position="239"/>
    </location>
</feature>
<dbReference type="GO" id="GO:0016887">
    <property type="term" value="F:ATP hydrolysis activity"/>
    <property type="evidence" value="ECO:0007669"/>
    <property type="project" value="InterPro"/>
</dbReference>
<sequence>MTKTKMKIENVHKSFDHSSVLRGITTSISEKEATVIIGPSGSGKSTLLRCLNRLESINDGTIYLDDQSFMDIPIQKLRTRVGMVFQSFNLFPHLSVMKNLLLAPTKLQTSKSKDELMELGYSLLDKVGMKEKADSYPEELSGGQQQRVAIARALMMEPEVMLFDEVTSALDPERVNDVLETMKDLAKSGMTMVIVTHEMGFAREVGDKIIFMDQGVIVEEGTPEEVFGNSKEDRTKAFLRNVLK</sequence>
<evidence type="ECO:0000256" key="7">
    <source>
        <dbReference type="ARBA" id="ARBA00022970"/>
    </source>
</evidence>
<keyword evidence="4" id="KW-1003">Cell membrane</keyword>
<dbReference type="InterPro" id="IPR003439">
    <property type="entry name" value="ABC_transporter-like_ATP-bd"/>
</dbReference>
<keyword evidence="5" id="KW-0547">Nucleotide-binding</keyword>
<keyword evidence="6 10" id="KW-0067">ATP-binding</keyword>
<evidence type="ECO:0000256" key="1">
    <source>
        <dbReference type="ARBA" id="ARBA00004202"/>
    </source>
</evidence>
<dbReference type="EMBL" id="JAGYPE010000010">
    <property type="protein sequence ID" value="MBS4188292.1"/>
    <property type="molecule type" value="Genomic_DNA"/>
</dbReference>
<dbReference type="AlphaFoldDB" id="A0A942T8J3"/>
<evidence type="ECO:0000256" key="6">
    <source>
        <dbReference type="ARBA" id="ARBA00022840"/>
    </source>
</evidence>
<dbReference type="Pfam" id="PF00005">
    <property type="entry name" value="ABC_tran"/>
    <property type="match status" value="1"/>
</dbReference>
<accession>A0A942T8J3</accession>
<evidence type="ECO:0000313" key="12">
    <source>
        <dbReference type="Proteomes" id="UP000677265"/>
    </source>
</evidence>
<dbReference type="PROSITE" id="PS50893">
    <property type="entry name" value="ABC_TRANSPORTER_2"/>
    <property type="match status" value="1"/>
</dbReference>
<proteinExistence type="inferred from homology"/>
<dbReference type="Proteomes" id="UP000677265">
    <property type="component" value="Unassembled WGS sequence"/>
</dbReference>
<dbReference type="CDD" id="cd03262">
    <property type="entry name" value="ABC_HisP_GlnQ"/>
    <property type="match status" value="1"/>
</dbReference>
<comment type="similarity">
    <text evidence="2">Belongs to the ABC transporter superfamily.</text>
</comment>
<reference evidence="10" key="1">
    <citation type="submission" date="2021-05" db="EMBL/GenBank/DDBJ databases">
        <title>Novel Bacillus species.</title>
        <authorList>
            <person name="Liu G."/>
        </authorList>
    </citation>
    <scope>NUCLEOTIDE SEQUENCE</scope>
    <source>
        <strain evidence="10 12">FJAT-50051</strain>
    </source>
</reference>
<gene>
    <name evidence="11" type="ORF">KHB02_015755</name>
    <name evidence="10" type="ORF">KHB02_43720</name>
</gene>
<protein>
    <submittedName>
        <fullName evidence="10">Amino acid ABC transporter ATP-binding protein</fullName>
    </submittedName>
</protein>
<evidence type="ECO:0000256" key="3">
    <source>
        <dbReference type="ARBA" id="ARBA00022448"/>
    </source>
</evidence>
<dbReference type="PROSITE" id="PS00211">
    <property type="entry name" value="ABC_TRANSPORTER_1"/>
    <property type="match status" value="1"/>
</dbReference>
<dbReference type="GO" id="GO:0005524">
    <property type="term" value="F:ATP binding"/>
    <property type="evidence" value="ECO:0007669"/>
    <property type="project" value="UniProtKB-KW"/>
</dbReference>
<dbReference type="GO" id="GO:0015424">
    <property type="term" value="F:ABC-type amino acid transporter activity"/>
    <property type="evidence" value="ECO:0007669"/>
    <property type="project" value="InterPro"/>
</dbReference>
<comment type="subcellular location">
    <subcellularLocation>
        <location evidence="1">Cell membrane</location>
        <topology evidence="1">Peripheral membrane protein</topology>
    </subcellularLocation>
</comment>
<evidence type="ECO:0000259" key="9">
    <source>
        <dbReference type="PROSITE" id="PS50893"/>
    </source>
</evidence>
<name>A0A942T8J3_9BACI</name>
<dbReference type="GO" id="GO:0005886">
    <property type="term" value="C:plasma membrane"/>
    <property type="evidence" value="ECO:0007669"/>
    <property type="project" value="UniProtKB-SubCell"/>
</dbReference>
<evidence type="ECO:0000256" key="5">
    <source>
        <dbReference type="ARBA" id="ARBA00022741"/>
    </source>
</evidence>
<dbReference type="PANTHER" id="PTHR43166">
    <property type="entry name" value="AMINO ACID IMPORT ATP-BINDING PROTEIN"/>
    <property type="match status" value="1"/>
</dbReference>
<dbReference type="PIRSF" id="PIRSF039085">
    <property type="entry name" value="ABC_ATPase_HisP"/>
    <property type="match status" value="1"/>
</dbReference>
<evidence type="ECO:0000313" key="10">
    <source>
        <dbReference type="EMBL" id="MBS4188292.1"/>
    </source>
</evidence>
<evidence type="ECO:0000256" key="8">
    <source>
        <dbReference type="ARBA" id="ARBA00023136"/>
    </source>
</evidence>
<dbReference type="InterPro" id="IPR017871">
    <property type="entry name" value="ABC_transporter-like_CS"/>
</dbReference>
<organism evidence="10">
    <name type="scientific">Neobacillus citreus</name>
    <dbReference type="NCBI Taxonomy" id="2833578"/>
    <lineage>
        <taxon>Bacteria</taxon>
        <taxon>Bacillati</taxon>
        <taxon>Bacillota</taxon>
        <taxon>Bacilli</taxon>
        <taxon>Bacillales</taxon>
        <taxon>Bacillaceae</taxon>
        <taxon>Neobacillus</taxon>
    </lineage>
</organism>
<dbReference type="InterPro" id="IPR003593">
    <property type="entry name" value="AAA+_ATPase"/>
</dbReference>
<dbReference type="SUPFAM" id="SSF52540">
    <property type="entry name" value="P-loop containing nucleoside triphosphate hydrolases"/>
    <property type="match status" value="1"/>
</dbReference>
<evidence type="ECO:0000313" key="11">
    <source>
        <dbReference type="EMBL" id="MCH6266977.1"/>
    </source>
</evidence>
<keyword evidence="12" id="KW-1185">Reference proteome</keyword>
<dbReference type="InterPro" id="IPR050086">
    <property type="entry name" value="MetN_ABC_transporter-like"/>
</dbReference>
<dbReference type="RefSeq" id="WP_213148075.1">
    <property type="nucleotide sequence ID" value="NZ_JAGYPE020000028.1"/>
</dbReference>
<evidence type="ECO:0000256" key="2">
    <source>
        <dbReference type="ARBA" id="ARBA00005417"/>
    </source>
</evidence>
<comment type="caution">
    <text evidence="10">The sequence shown here is derived from an EMBL/GenBank/DDBJ whole genome shotgun (WGS) entry which is preliminary data.</text>
</comment>